<dbReference type="InterPro" id="IPR005181">
    <property type="entry name" value="SASA"/>
</dbReference>
<sequence>MPRFITTLILLCCCTWAYGEVRLPSVISGNMVLQQNATVHLWGWAAPGEKIKVHLPWSNTVDSTVASGNARWGIDIKTPAAGGPYTITIHGHNIIKLDNVLIGEVWVCSGQSNMEWSANMKLKDMLDELPVSKNPNIRLFQITKTTSLSPQDDCPGEWKVCDSASLRSFSAVGYFFGKKLQKDLNVPVGLINTSWGGTPAEVWTPAPLIENNATLKAAAAKQGENRGRPHLPGYTYNAMIAPITQYAIAGAIWYQGESNSGTSASYAQLMSEMIGSWRKAWGSEFPFYFVQIAPYRYGANLNGALLREAQEATLSVPRTGMVVITDLVDDTTNIHPQNKHDVGARLANMALGEHYKKAGIVYQSPLYDRMEKNGSKIIIHFKHADGGLKLKDKKAREFYIAGADRVFVPADVKVDGDKVIVSAKGVKQPEAVRFGFTNTGIGNLFNSAGLPVAPFRTDNW</sequence>
<dbReference type="EMBL" id="BKAU01000001">
    <property type="protein sequence ID" value="GEP94187.1"/>
    <property type="molecule type" value="Genomic_DNA"/>
</dbReference>
<reference evidence="3 4" key="1">
    <citation type="submission" date="2019-07" db="EMBL/GenBank/DDBJ databases">
        <title>Whole genome shotgun sequence of Chitinophaga cymbidii NBRC 109752.</title>
        <authorList>
            <person name="Hosoyama A."/>
            <person name="Uohara A."/>
            <person name="Ohji S."/>
            <person name="Ichikawa N."/>
        </authorList>
    </citation>
    <scope>NUCLEOTIDE SEQUENCE [LARGE SCALE GENOMIC DNA]</scope>
    <source>
        <strain evidence="3 4">NBRC 109752</strain>
    </source>
</reference>
<accession>A0A512RER2</accession>
<feature type="domain" description="Sialate O-acetylesterase" evidence="2">
    <location>
        <begin position="104"/>
        <end position="350"/>
    </location>
</feature>
<evidence type="ECO:0000313" key="3">
    <source>
        <dbReference type="EMBL" id="GEP94187.1"/>
    </source>
</evidence>
<dbReference type="OrthoDB" id="9816001at2"/>
<keyword evidence="1" id="KW-0378">Hydrolase</keyword>
<dbReference type="InterPro" id="IPR036514">
    <property type="entry name" value="SGNH_hydro_sf"/>
</dbReference>
<dbReference type="Gene3D" id="3.40.50.1110">
    <property type="entry name" value="SGNH hydrolase"/>
    <property type="match status" value="1"/>
</dbReference>
<dbReference type="GO" id="GO:0001681">
    <property type="term" value="F:sialate O-acetylesterase activity"/>
    <property type="evidence" value="ECO:0007669"/>
    <property type="project" value="InterPro"/>
</dbReference>
<organism evidence="3 4">
    <name type="scientific">Chitinophaga cymbidii</name>
    <dbReference type="NCBI Taxonomy" id="1096750"/>
    <lineage>
        <taxon>Bacteria</taxon>
        <taxon>Pseudomonadati</taxon>
        <taxon>Bacteroidota</taxon>
        <taxon>Chitinophagia</taxon>
        <taxon>Chitinophagales</taxon>
        <taxon>Chitinophagaceae</taxon>
        <taxon>Chitinophaga</taxon>
    </lineage>
</organism>
<dbReference type="SUPFAM" id="SSF52266">
    <property type="entry name" value="SGNH hydrolase"/>
    <property type="match status" value="1"/>
</dbReference>
<name>A0A512RER2_9BACT</name>
<evidence type="ECO:0000259" key="2">
    <source>
        <dbReference type="Pfam" id="PF03629"/>
    </source>
</evidence>
<dbReference type="PANTHER" id="PTHR22901:SF0">
    <property type="entry name" value="SIALATE O-ACETYLESTERASE"/>
    <property type="match status" value="1"/>
</dbReference>
<protein>
    <submittedName>
        <fullName evidence="3">9-O-acetylesterase</fullName>
    </submittedName>
</protein>
<evidence type="ECO:0000256" key="1">
    <source>
        <dbReference type="ARBA" id="ARBA00022801"/>
    </source>
</evidence>
<dbReference type="PANTHER" id="PTHR22901">
    <property type="entry name" value="SIALATE O-ACETYLESTERASE"/>
    <property type="match status" value="1"/>
</dbReference>
<dbReference type="InterPro" id="IPR039329">
    <property type="entry name" value="SIAE"/>
</dbReference>
<comment type="caution">
    <text evidence="3">The sequence shown here is derived from an EMBL/GenBank/DDBJ whole genome shotgun (WGS) entry which is preliminary data.</text>
</comment>
<dbReference type="Proteomes" id="UP000321436">
    <property type="component" value="Unassembled WGS sequence"/>
</dbReference>
<dbReference type="RefSeq" id="WP_146857675.1">
    <property type="nucleotide sequence ID" value="NZ_BKAU01000001.1"/>
</dbReference>
<keyword evidence="4" id="KW-1185">Reference proteome</keyword>
<evidence type="ECO:0000313" key="4">
    <source>
        <dbReference type="Proteomes" id="UP000321436"/>
    </source>
</evidence>
<proteinExistence type="predicted"/>
<dbReference type="Pfam" id="PF03629">
    <property type="entry name" value="SASA"/>
    <property type="match status" value="1"/>
</dbReference>
<gene>
    <name evidence="3" type="ORF">CCY01nite_04470</name>
</gene>
<dbReference type="GO" id="GO:0005975">
    <property type="term" value="P:carbohydrate metabolic process"/>
    <property type="evidence" value="ECO:0007669"/>
    <property type="project" value="TreeGrafter"/>
</dbReference>
<dbReference type="AlphaFoldDB" id="A0A512RER2"/>